<accession>A0A3S0H379</accession>
<dbReference type="RefSeq" id="WP_126695407.1">
    <property type="nucleotide sequence ID" value="NZ_RXOF01000016.1"/>
</dbReference>
<dbReference type="OrthoDB" id="997912at2"/>
<dbReference type="AlphaFoldDB" id="A0A3S0H379"/>
<organism evidence="1 2">
    <name type="scientific">Hymenobacter gummosus</name>
    <dbReference type="NCBI Taxonomy" id="1776032"/>
    <lineage>
        <taxon>Bacteria</taxon>
        <taxon>Pseudomonadati</taxon>
        <taxon>Bacteroidota</taxon>
        <taxon>Cytophagia</taxon>
        <taxon>Cytophagales</taxon>
        <taxon>Hymenobacteraceae</taxon>
        <taxon>Hymenobacter</taxon>
    </lineage>
</organism>
<sequence>MLALWLLSTACFQDNNAKPSVPSAFSRLVKSYEPPAYKGKVPQPYYTDRGAFDYWRYPLVYPYAIHCVDTNDYGSVCSEKGKVNYDEGGNYQLLTAYFDKFTFDAHHLVARRCKTPFDSDTADVANHYFIFSFADGKSKDVRGLDSLRQELKHLGFRGDTALMTIRQYEDRL</sequence>
<evidence type="ECO:0000313" key="2">
    <source>
        <dbReference type="Proteomes" id="UP000282184"/>
    </source>
</evidence>
<evidence type="ECO:0000313" key="1">
    <source>
        <dbReference type="EMBL" id="RTQ46243.1"/>
    </source>
</evidence>
<name>A0A3S0H379_9BACT</name>
<protein>
    <submittedName>
        <fullName evidence="1">Uncharacterized protein</fullName>
    </submittedName>
</protein>
<gene>
    <name evidence="1" type="ORF">EJV47_22195</name>
</gene>
<keyword evidence="2" id="KW-1185">Reference proteome</keyword>
<comment type="caution">
    <text evidence="1">The sequence shown here is derived from an EMBL/GenBank/DDBJ whole genome shotgun (WGS) entry which is preliminary data.</text>
</comment>
<reference evidence="1 2" key="1">
    <citation type="submission" date="2018-12" db="EMBL/GenBank/DDBJ databases">
        <title>Hymenobacter gummosus sp. nov., isolated from a spring.</title>
        <authorList>
            <person name="Nie L."/>
        </authorList>
    </citation>
    <scope>NUCLEOTIDE SEQUENCE [LARGE SCALE GENOMIC DNA]</scope>
    <source>
        <strain evidence="1 2">KCTC 52166</strain>
    </source>
</reference>
<dbReference type="Proteomes" id="UP000282184">
    <property type="component" value="Unassembled WGS sequence"/>
</dbReference>
<dbReference type="EMBL" id="RXOF01000016">
    <property type="protein sequence ID" value="RTQ46243.1"/>
    <property type="molecule type" value="Genomic_DNA"/>
</dbReference>
<proteinExistence type="predicted"/>